<evidence type="ECO:0000256" key="1">
    <source>
        <dbReference type="ARBA" id="ARBA00004123"/>
    </source>
</evidence>
<gene>
    <name evidence="7" type="ORF">CFOL_v3_29654</name>
</gene>
<comment type="caution">
    <text evidence="7">The sequence shown here is derived from an EMBL/GenBank/DDBJ whole genome shotgun (WGS) entry which is preliminary data.</text>
</comment>
<proteinExistence type="predicted"/>
<evidence type="ECO:0000256" key="4">
    <source>
        <dbReference type="ARBA" id="ARBA00023163"/>
    </source>
</evidence>
<dbReference type="GO" id="GO:0003677">
    <property type="term" value="F:DNA binding"/>
    <property type="evidence" value="ECO:0007669"/>
    <property type="project" value="UniProtKB-KW"/>
</dbReference>
<dbReference type="AlphaFoldDB" id="A0A1Q3D1D3"/>
<evidence type="ECO:0000313" key="7">
    <source>
        <dbReference type="EMBL" id="GAV86221.1"/>
    </source>
</evidence>
<organism evidence="7 8">
    <name type="scientific">Cephalotus follicularis</name>
    <name type="common">Albany pitcher plant</name>
    <dbReference type="NCBI Taxonomy" id="3775"/>
    <lineage>
        <taxon>Eukaryota</taxon>
        <taxon>Viridiplantae</taxon>
        <taxon>Streptophyta</taxon>
        <taxon>Embryophyta</taxon>
        <taxon>Tracheophyta</taxon>
        <taxon>Spermatophyta</taxon>
        <taxon>Magnoliopsida</taxon>
        <taxon>eudicotyledons</taxon>
        <taxon>Gunneridae</taxon>
        <taxon>Pentapetalae</taxon>
        <taxon>rosids</taxon>
        <taxon>fabids</taxon>
        <taxon>Oxalidales</taxon>
        <taxon>Cephalotaceae</taxon>
        <taxon>Cephalotus</taxon>
    </lineage>
</organism>
<reference evidence="8" key="1">
    <citation type="submission" date="2016-04" db="EMBL/GenBank/DDBJ databases">
        <title>Cephalotus genome sequencing.</title>
        <authorList>
            <person name="Fukushima K."/>
            <person name="Hasebe M."/>
            <person name="Fang X."/>
        </authorList>
    </citation>
    <scope>NUCLEOTIDE SEQUENCE [LARGE SCALE GENOMIC DNA]</scope>
    <source>
        <strain evidence="8">cv. St1</strain>
    </source>
</reference>
<dbReference type="Proteomes" id="UP000187406">
    <property type="component" value="Unassembled WGS sequence"/>
</dbReference>
<feature type="compositionally biased region" description="Basic and acidic residues" evidence="6">
    <location>
        <begin position="12"/>
        <end position="23"/>
    </location>
</feature>
<dbReference type="InterPro" id="IPR005508">
    <property type="entry name" value="At2g31720-like"/>
</dbReference>
<dbReference type="EMBL" id="BDDD01003822">
    <property type="protein sequence ID" value="GAV86221.1"/>
    <property type="molecule type" value="Genomic_DNA"/>
</dbReference>
<dbReference type="InParanoid" id="A0A1Q3D1D3"/>
<keyword evidence="2" id="KW-0805">Transcription regulation</keyword>
<evidence type="ECO:0000256" key="2">
    <source>
        <dbReference type="ARBA" id="ARBA00023015"/>
    </source>
</evidence>
<feature type="region of interest" description="Disordered" evidence="6">
    <location>
        <begin position="226"/>
        <end position="253"/>
    </location>
</feature>
<dbReference type="InterPro" id="IPR015300">
    <property type="entry name" value="DNA-bd_pseudobarrel_sf"/>
</dbReference>
<feature type="region of interest" description="Disordered" evidence="6">
    <location>
        <begin position="57"/>
        <end position="90"/>
    </location>
</feature>
<comment type="subcellular location">
    <subcellularLocation>
        <location evidence="1">Nucleus</location>
    </subcellularLocation>
</comment>
<dbReference type="PANTHER" id="PTHR31541:SF60">
    <property type="entry name" value="TF-B3 DOMAIN-CONTAINING PROTEIN"/>
    <property type="match status" value="1"/>
</dbReference>
<keyword evidence="5" id="KW-0539">Nucleus</keyword>
<dbReference type="Pfam" id="PF03754">
    <property type="entry name" value="At2g31720-like"/>
    <property type="match status" value="1"/>
</dbReference>
<evidence type="ECO:0000256" key="5">
    <source>
        <dbReference type="ARBA" id="ARBA00023242"/>
    </source>
</evidence>
<accession>A0A1Q3D1D3</accession>
<dbReference type="Gene3D" id="2.40.330.10">
    <property type="entry name" value="DNA-binding pseudobarrel domain"/>
    <property type="match status" value="1"/>
</dbReference>
<evidence type="ECO:0000313" key="8">
    <source>
        <dbReference type="Proteomes" id="UP000187406"/>
    </source>
</evidence>
<keyword evidence="3" id="KW-0238">DNA-binding</keyword>
<evidence type="ECO:0000256" key="3">
    <source>
        <dbReference type="ARBA" id="ARBA00023125"/>
    </source>
</evidence>
<feature type="region of interest" description="Disordered" evidence="6">
    <location>
        <begin position="1"/>
        <end position="30"/>
    </location>
</feature>
<evidence type="ECO:0000256" key="6">
    <source>
        <dbReference type="SAM" id="MobiDB-lite"/>
    </source>
</evidence>
<feature type="compositionally biased region" description="Low complexity" evidence="6">
    <location>
        <begin position="233"/>
        <end position="253"/>
    </location>
</feature>
<dbReference type="OrthoDB" id="1193981at2759"/>
<sequence>MSSSISIPPQKETTKHEEPKNKTDTTFTGKIDVYVPGNVHGELSYAKKKSLLKRCSDGEQDQCTKSKKKPSNGNSRKINNNNNNESTEPEMPQELLNYIQQINGSDCIFVIQKKLFKSDVEKAENRLTIPVRQVKNKFLRMEEEEKLEIKEAIQVRVIEPCLDQSFLVLKKWALRTSCSYALVSGWFDMVSNKENKLMQHSIVRLWAFRIGLELCFALTVVDPEDQTDTSPISNNNGASTSHHSASSSNSPTT</sequence>
<keyword evidence="8" id="KW-1185">Reference proteome</keyword>
<dbReference type="SUPFAM" id="SSF101936">
    <property type="entry name" value="DNA-binding pseudobarrel domain"/>
    <property type="match status" value="1"/>
</dbReference>
<keyword evidence="4" id="KW-0804">Transcription</keyword>
<name>A0A1Q3D1D3_CEPFO</name>
<dbReference type="GO" id="GO:0005634">
    <property type="term" value="C:nucleus"/>
    <property type="evidence" value="ECO:0007669"/>
    <property type="project" value="UniProtKB-SubCell"/>
</dbReference>
<protein>
    <submittedName>
        <fullName evidence="7">DUF313 domain-containing protein</fullName>
    </submittedName>
</protein>
<dbReference type="PANTHER" id="PTHR31541">
    <property type="entry name" value="B3 DOMAIN PLANT PROTEIN-RELATED"/>
    <property type="match status" value="1"/>
</dbReference>